<gene>
    <name evidence="2" type="ORF">G5B17_19145</name>
</gene>
<feature type="transmembrane region" description="Helical" evidence="1">
    <location>
        <begin position="82"/>
        <end position="101"/>
    </location>
</feature>
<proteinExistence type="predicted"/>
<feature type="transmembrane region" description="Helical" evidence="1">
    <location>
        <begin position="20"/>
        <end position="42"/>
    </location>
</feature>
<keyword evidence="3" id="KW-1185">Reference proteome</keyword>
<keyword evidence="1" id="KW-1133">Transmembrane helix</keyword>
<evidence type="ECO:0008006" key="4">
    <source>
        <dbReference type="Google" id="ProtNLM"/>
    </source>
</evidence>
<dbReference type="Pfam" id="PF19639">
    <property type="entry name" value="DUF6142"/>
    <property type="match status" value="1"/>
</dbReference>
<keyword evidence="1" id="KW-0812">Transmembrane</keyword>
<protein>
    <recommendedName>
        <fullName evidence="4">DUF1761 domain-containing protein</fullName>
    </recommendedName>
</protein>
<organism evidence="2 3">
    <name type="scientific">Blautia faecis</name>
    <dbReference type="NCBI Taxonomy" id="871665"/>
    <lineage>
        <taxon>Bacteria</taxon>
        <taxon>Bacillati</taxon>
        <taxon>Bacillota</taxon>
        <taxon>Clostridia</taxon>
        <taxon>Lachnospirales</taxon>
        <taxon>Lachnospiraceae</taxon>
        <taxon>Blautia</taxon>
    </lineage>
</organism>
<keyword evidence="1" id="KW-0472">Membrane</keyword>
<accession>A0ABX2HB96</accession>
<dbReference type="RefSeq" id="WP_118579034.1">
    <property type="nucleotide sequence ID" value="NZ_JAAINN010000044.1"/>
</dbReference>
<comment type="caution">
    <text evidence="2">The sequence shown here is derived from an EMBL/GenBank/DDBJ whole genome shotgun (WGS) entry which is preliminary data.</text>
</comment>
<evidence type="ECO:0000256" key="1">
    <source>
        <dbReference type="SAM" id="Phobius"/>
    </source>
</evidence>
<dbReference type="EMBL" id="JAAITS010000079">
    <property type="protein sequence ID" value="NSG87470.1"/>
    <property type="molecule type" value="Genomic_DNA"/>
</dbReference>
<feature type="transmembrane region" description="Helical" evidence="1">
    <location>
        <begin position="48"/>
        <end position="70"/>
    </location>
</feature>
<name>A0ABX2HB96_9FIRM</name>
<dbReference type="InterPro" id="IPR046140">
    <property type="entry name" value="DUF6142"/>
</dbReference>
<evidence type="ECO:0000313" key="2">
    <source>
        <dbReference type="EMBL" id="NSG87470.1"/>
    </source>
</evidence>
<dbReference type="Proteomes" id="UP001644719">
    <property type="component" value="Unassembled WGS sequence"/>
</dbReference>
<evidence type="ECO:0000313" key="3">
    <source>
        <dbReference type="Proteomes" id="UP001644719"/>
    </source>
</evidence>
<sequence length="104" mass="11252">MARRYRYSFTKKKEAKKGKLSAGLAAASFLLFITAVVLAYLLDDSFGFLVGGVGLFATLLSVYGFIMGLLSFSEEGRSHKTSIIGSISNGLFLIVWIGVYLTGL</sequence>
<reference evidence="2 3" key="1">
    <citation type="journal article" date="2020" name="Cell Host Microbe">
        <title>Functional and Genomic Variation between Human-Derived Isolates of Lachnospiraceae Reveals Inter- and Intra-Species Diversity.</title>
        <authorList>
            <person name="Sorbara M.T."/>
            <person name="Littmann E.R."/>
            <person name="Fontana E."/>
            <person name="Moody T.U."/>
            <person name="Kohout C.E."/>
            <person name="Gjonbalaj M."/>
            <person name="Eaton V."/>
            <person name="Seok R."/>
            <person name="Leiner I.M."/>
            <person name="Pamer E.G."/>
        </authorList>
    </citation>
    <scope>NUCLEOTIDE SEQUENCE [LARGE SCALE GENOMIC DNA]</scope>
    <source>
        <strain evidence="2 3">MSK.17.74</strain>
    </source>
</reference>